<organism evidence="1 2">
    <name type="scientific">Sulfolobus tengchongensis</name>
    <dbReference type="NCBI Taxonomy" id="207809"/>
    <lineage>
        <taxon>Archaea</taxon>
        <taxon>Thermoproteota</taxon>
        <taxon>Thermoprotei</taxon>
        <taxon>Sulfolobales</taxon>
        <taxon>Sulfolobaceae</taxon>
        <taxon>Sulfolobus</taxon>
    </lineage>
</organism>
<proteinExistence type="predicted"/>
<dbReference type="InterPro" id="IPR023393">
    <property type="entry name" value="START-like_dom_sf"/>
</dbReference>
<dbReference type="Pfam" id="PF06240">
    <property type="entry name" value="COXG"/>
    <property type="match status" value="1"/>
</dbReference>
<dbReference type="RefSeq" id="WP_338603238.1">
    <property type="nucleotide sequence ID" value="NZ_CP146016.1"/>
</dbReference>
<dbReference type="InterPro" id="IPR010419">
    <property type="entry name" value="CO_DH_gsu"/>
</dbReference>
<evidence type="ECO:0000313" key="2">
    <source>
        <dbReference type="Proteomes" id="UP001432202"/>
    </source>
</evidence>
<dbReference type="SUPFAM" id="SSF55961">
    <property type="entry name" value="Bet v1-like"/>
    <property type="match status" value="1"/>
</dbReference>
<accession>A0AAX4L494</accession>
<dbReference type="EMBL" id="CP146016">
    <property type="protein sequence ID" value="WWQ61236.1"/>
    <property type="molecule type" value="Genomic_DNA"/>
</dbReference>
<dbReference type="GeneID" id="89335885"/>
<dbReference type="Gene3D" id="3.30.530.20">
    <property type="match status" value="1"/>
</dbReference>
<evidence type="ECO:0000313" key="1">
    <source>
        <dbReference type="EMBL" id="WWQ61236.1"/>
    </source>
</evidence>
<dbReference type="CDD" id="cd05018">
    <property type="entry name" value="CoxG"/>
    <property type="match status" value="1"/>
</dbReference>
<gene>
    <name evidence="1" type="ORF">V6M85_03915</name>
</gene>
<dbReference type="Proteomes" id="UP001432202">
    <property type="component" value="Chromosome"/>
</dbReference>
<protein>
    <submittedName>
        <fullName evidence="1">Carbon monoxide dehydrogenase subunit G</fullName>
    </submittedName>
</protein>
<name>A0AAX4L494_9CREN</name>
<sequence length="147" mass="16174">MEFKGSFSIGKTVNLVKEFLLDPKQFAECLPGIQNYEVVGDTFRSNFKLDISQMKIPHMSTLTTVINAKILDKADGIEISGNGRSAGVGVKFNIVLKLSGNSEYTKLEWRANIDLGLLSRLLGDENIIKIAEANINHIISCISTKLS</sequence>
<reference evidence="1 2" key="1">
    <citation type="submission" date="2024-02" db="EMBL/GenBank/DDBJ databases">
        <title>STSV induces naive adaptation in Sulfolobus.</title>
        <authorList>
            <person name="Xiang X."/>
            <person name="Song M."/>
        </authorList>
    </citation>
    <scope>NUCLEOTIDE SEQUENCE [LARGE SCALE GENOMIC DNA]</scope>
    <source>
        <strain evidence="1 2">RT2</strain>
    </source>
</reference>
<keyword evidence="2" id="KW-1185">Reference proteome</keyword>
<dbReference type="AlphaFoldDB" id="A0AAX4L494"/>